<feature type="transmembrane region" description="Helical" evidence="11">
    <location>
        <begin position="69"/>
        <end position="91"/>
    </location>
</feature>
<evidence type="ECO:0000256" key="5">
    <source>
        <dbReference type="ARBA" id="ARBA00022725"/>
    </source>
</evidence>
<keyword evidence="6 11" id="KW-1133">Transmembrane helix</keyword>
<evidence type="ECO:0000256" key="7">
    <source>
        <dbReference type="ARBA" id="ARBA00023136"/>
    </source>
</evidence>
<evidence type="ECO:0000256" key="8">
    <source>
        <dbReference type="ARBA" id="ARBA00023170"/>
    </source>
</evidence>
<keyword evidence="13" id="KW-1185">Reference proteome</keyword>
<evidence type="ECO:0000313" key="13">
    <source>
        <dbReference type="Proteomes" id="UP000410492"/>
    </source>
</evidence>
<keyword evidence="7 11" id="KW-0472">Membrane</keyword>
<dbReference type="GO" id="GO:0004984">
    <property type="term" value="F:olfactory receptor activity"/>
    <property type="evidence" value="ECO:0007669"/>
    <property type="project" value="InterPro"/>
</dbReference>
<dbReference type="GO" id="GO:0007165">
    <property type="term" value="P:signal transduction"/>
    <property type="evidence" value="ECO:0007669"/>
    <property type="project" value="UniProtKB-KW"/>
</dbReference>
<dbReference type="InterPro" id="IPR004117">
    <property type="entry name" value="7tm6_olfct_rcpt"/>
</dbReference>
<comment type="subcellular location">
    <subcellularLocation>
        <location evidence="1">Cell membrane</location>
        <topology evidence="1">Multi-pass membrane protein</topology>
    </subcellularLocation>
</comment>
<sequence>DFNSVSIVEPNIIALKWLGFWRSSNSDSFFNSKWYNTYTIVMLFFQTMFIVTGFWYLYDKRQNLNIEDINSVMFIYSANTINVVMMVNIYFNIDMIHFIQSNMQAAAFQPKTSAEAAESKKWKNTARMFQKVFFINNSICAVMSLFISLLNGNKLVLAAHVFPGLNWKVFFIYQVVMNTAGAQMCATYVTLVTSLLIEIIIQFCLLERSLQEMEDYEDLKTCIQWHLDILVFIKKVQRFCGIGVSAVFACGVFNICTSLALVIEVDHSELLFLLPYLLAMVAIIYCHSWCGSEVTYQSDKLSYAIFSSKWIDSDTAYKKLIHIYILLTKQPLVIRLGGGTFDASLPVFVTLKLPILNRLPKSSHVPSTSKSIGGIQTTTSKSSVVGSMSQ</sequence>
<keyword evidence="8" id="KW-0675">Receptor</keyword>
<reference evidence="12 13" key="1">
    <citation type="submission" date="2019-01" db="EMBL/GenBank/DDBJ databases">
        <authorList>
            <person name="Sayadi A."/>
        </authorList>
    </citation>
    <scope>NUCLEOTIDE SEQUENCE [LARGE SCALE GENOMIC DNA]</scope>
</reference>
<proteinExistence type="predicted"/>
<evidence type="ECO:0000256" key="3">
    <source>
        <dbReference type="ARBA" id="ARBA00022606"/>
    </source>
</evidence>
<feature type="transmembrane region" description="Helical" evidence="11">
    <location>
        <begin position="269"/>
        <end position="290"/>
    </location>
</feature>
<dbReference type="EMBL" id="CAACVG010011949">
    <property type="protein sequence ID" value="VEN59248.1"/>
    <property type="molecule type" value="Genomic_DNA"/>
</dbReference>
<organism evidence="12 13">
    <name type="scientific">Callosobruchus maculatus</name>
    <name type="common">Southern cowpea weevil</name>
    <name type="synonym">Pulse bruchid</name>
    <dbReference type="NCBI Taxonomy" id="64391"/>
    <lineage>
        <taxon>Eukaryota</taxon>
        <taxon>Metazoa</taxon>
        <taxon>Ecdysozoa</taxon>
        <taxon>Arthropoda</taxon>
        <taxon>Hexapoda</taxon>
        <taxon>Insecta</taxon>
        <taxon>Pterygota</taxon>
        <taxon>Neoptera</taxon>
        <taxon>Endopterygota</taxon>
        <taxon>Coleoptera</taxon>
        <taxon>Polyphaga</taxon>
        <taxon>Cucujiformia</taxon>
        <taxon>Chrysomeloidea</taxon>
        <taxon>Chrysomelidae</taxon>
        <taxon>Bruchinae</taxon>
        <taxon>Bruchini</taxon>
        <taxon>Callosobruchus</taxon>
    </lineage>
</organism>
<dbReference type="PANTHER" id="PTHR21137">
    <property type="entry name" value="ODORANT RECEPTOR"/>
    <property type="match status" value="1"/>
</dbReference>
<evidence type="ECO:0000256" key="1">
    <source>
        <dbReference type="ARBA" id="ARBA00004651"/>
    </source>
</evidence>
<keyword evidence="2" id="KW-1003">Cell membrane</keyword>
<dbReference type="PANTHER" id="PTHR21137:SF35">
    <property type="entry name" value="ODORANT RECEPTOR 19A-RELATED"/>
    <property type="match status" value="1"/>
</dbReference>
<evidence type="ECO:0000313" key="12">
    <source>
        <dbReference type="EMBL" id="VEN59248.1"/>
    </source>
</evidence>
<name>A0A653DIS6_CALMS</name>
<feature type="transmembrane region" description="Helical" evidence="11">
    <location>
        <begin position="35"/>
        <end position="57"/>
    </location>
</feature>
<accession>A0A653DIS6</accession>
<feature type="compositionally biased region" description="Polar residues" evidence="10">
    <location>
        <begin position="364"/>
        <end position="390"/>
    </location>
</feature>
<dbReference type="OrthoDB" id="6723950at2759"/>
<dbReference type="AlphaFoldDB" id="A0A653DIS6"/>
<feature type="transmembrane region" description="Helical" evidence="11">
    <location>
        <begin position="239"/>
        <end position="263"/>
    </location>
</feature>
<dbReference type="Proteomes" id="UP000410492">
    <property type="component" value="Unassembled WGS sequence"/>
</dbReference>
<evidence type="ECO:0008006" key="14">
    <source>
        <dbReference type="Google" id="ProtNLM"/>
    </source>
</evidence>
<evidence type="ECO:0000256" key="10">
    <source>
        <dbReference type="SAM" id="MobiDB-lite"/>
    </source>
</evidence>
<protein>
    <recommendedName>
        <fullName evidence="14">Odorant receptor</fullName>
    </recommendedName>
</protein>
<evidence type="ECO:0000256" key="2">
    <source>
        <dbReference type="ARBA" id="ARBA00022475"/>
    </source>
</evidence>
<evidence type="ECO:0000256" key="9">
    <source>
        <dbReference type="ARBA" id="ARBA00023224"/>
    </source>
</evidence>
<feature type="transmembrane region" description="Helical" evidence="11">
    <location>
        <begin position="132"/>
        <end position="150"/>
    </location>
</feature>
<evidence type="ECO:0000256" key="11">
    <source>
        <dbReference type="SAM" id="Phobius"/>
    </source>
</evidence>
<evidence type="ECO:0000256" key="4">
    <source>
        <dbReference type="ARBA" id="ARBA00022692"/>
    </source>
</evidence>
<feature type="non-terminal residue" evidence="12">
    <location>
        <position position="1"/>
    </location>
</feature>
<keyword evidence="3" id="KW-0716">Sensory transduction</keyword>
<evidence type="ECO:0000256" key="6">
    <source>
        <dbReference type="ARBA" id="ARBA00022989"/>
    </source>
</evidence>
<keyword evidence="5" id="KW-0552">Olfaction</keyword>
<dbReference type="GO" id="GO:0005886">
    <property type="term" value="C:plasma membrane"/>
    <property type="evidence" value="ECO:0007669"/>
    <property type="project" value="UniProtKB-SubCell"/>
</dbReference>
<dbReference type="Pfam" id="PF02949">
    <property type="entry name" value="7tm_6"/>
    <property type="match status" value="1"/>
</dbReference>
<dbReference type="GO" id="GO:0005549">
    <property type="term" value="F:odorant binding"/>
    <property type="evidence" value="ECO:0007669"/>
    <property type="project" value="InterPro"/>
</dbReference>
<gene>
    <name evidence="12" type="ORF">CALMAC_LOCUS17349</name>
</gene>
<keyword evidence="9" id="KW-0807">Transducer</keyword>
<feature type="region of interest" description="Disordered" evidence="10">
    <location>
        <begin position="361"/>
        <end position="390"/>
    </location>
</feature>
<keyword evidence="4 11" id="KW-0812">Transmembrane</keyword>